<gene>
    <name evidence="1" type="ORF">UY59_C0002G0013</name>
</gene>
<protein>
    <submittedName>
        <fullName evidence="1">Uncharacterized protein</fullName>
    </submittedName>
</protein>
<dbReference type="EMBL" id="LCQO01000002">
    <property type="protein sequence ID" value="KKW18618.1"/>
    <property type="molecule type" value="Genomic_DNA"/>
</dbReference>
<name>A0A0G1WII0_9BACT</name>
<comment type="caution">
    <text evidence="1">The sequence shown here is derived from an EMBL/GenBank/DDBJ whole genome shotgun (WGS) entry which is preliminary data.</text>
</comment>
<evidence type="ECO:0000313" key="2">
    <source>
        <dbReference type="Proteomes" id="UP000034057"/>
    </source>
</evidence>
<proteinExistence type="predicted"/>
<accession>A0A0G1WII0</accession>
<dbReference type="AlphaFoldDB" id="A0A0G1WII0"/>
<reference evidence="1 2" key="1">
    <citation type="journal article" date="2015" name="Nature">
        <title>rRNA introns, odd ribosomes, and small enigmatic genomes across a large radiation of phyla.</title>
        <authorList>
            <person name="Brown C.T."/>
            <person name="Hug L.A."/>
            <person name="Thomas B.C."/>
            <person name="Sharon I."/>
            <person name="Castelle C.J."/>
            <person name="Singh A."/>
            <person name="Wilkins M.J."/>
            <person name="Williams K.H."/>
            <person name="Banfield J.F."/>
        </authorList>
    </citation>
    <scope>NUCLEOTIDE SEQUENCE [LARGE SCALE GENOMIC DNA]</scope>
</reference>
<sequence>MLYNQRSDALYRVSAGFGESSERMRSQILAPRVYRGASLEILQELSVRAVGERDEVANESLCL</sequence>
<organism evidence="1 2">
    <name type="scientific">Candidatus Kaiserbacteria bacterium GW2011_GWA1_50_28</name>
    <dbReference type="NCBI Taxonomy" id="1618668"/>
    <lineage>
        <taxon>Bacteria</taxon>
        <taxon>Candidatus Kaiseribacteriota</taxon>
    </lineage>
</organism>
<evidence type="ECO:0000313" key="1">
    <source>
        <dbReference type="EMBL" id="KKW18618.1"/>
    </source>
</evidence>
<dbReference type="Proteomes" id="UP000034057">
    <property type="component" value="Unassembled WGS sequence"/>
</dbReference>